<dbReference type="GeneID" id="36554750"/>
<keyword evidence="1" id="KW-0732">Signal</keyword>
<dbReference type="RefSeq" id="XP_024701562.1">
    <property type="nucleotide sequence ID" value="XM_024847051.1"/>
</dbReference>
<protein>
    <submittedName>
        <fullName evidence="2">Uncharacterized protein</fullName>
    </submittedName>
</protein>
<dbReference type="EMBL" id="MSFO01000007">
    <property type="protein sequence ID" value="PLB46260.1"/>
    <property type="molecule type" value="Genomic_DNA"/>
</dbReference>
<feature type="chain" id="PRO_5014143432" evidence="1">
    <location>
        <begin position="23"/>
        <end position="327"/>
    </location>
</feature>
<reference evidence="2 3" key="1">
    <citation type="submission" date="2016-12" db="EMBL/GenBank/DDBJ databases">
        <title>The genomes of Aspergillus section Nigri reveals drivers in fungal speciation.</title>
        <authorList>
            <consortium name="DOE Joint Genome Institute"/>
            <person name="Vesth T.C."/>
            <person name="Nybo J."/>
            <person name="Theobald S."/>
            <person name="Brandl J."/>
            <person name="Frisvad J.C."/>
            <person name="Nielsen K.F."/>
            <person name="Lyhne E.K."/>
            <person name="Kogle M.E."/>
            <person name="Kuo A."/>
            <person name="Riley R."/>
            <person name="Clum A."/>
            <person name="Nolan M."/>
            <person name="Lipzen A."/>
            <person name="Salamov A."/>
            <person name="Henrissat B."/>
            <person name="Wiebenga A."/>
            <person name="De Vries R.P."/>
            <person name="Grigoriev I.V."/>
            <person name="Mortensen U.H."/>
            <person name="Andersen M.R."/>
            <person name="Baker S.E."/>
        </authorList>
    </citation>
    <scope>NUCLEOTIDE SEQUENCE [LARGE SCALE GENOMIC DNA]</scope>
    <source>
        <strain evidence="2 3">IBT 23096</strain>
    </source>
</reference>
<evidence type="ECO:0000313" key="3">
    <source>
        <dbReference type="Proteomes" id="UP000234275"/>
    </source>
</evidence>
<proteinExistence type="predicted"/>
<feature type="signal peptide" evidence="1">
    <location>
        <begin position="1"/>
        <end position="22"/>
    </location>
</feature>
<dbReference type="STRING" id="1392250.A0A2I2G057"/>
<name>A0A2I2G057_9EURO</name>
<dbReference type="VEuPathDB" id="FungiDB:P170DRAFT_415200"/>
<accession>A0A2I2G057</accession>
<evidence type="ECO:0000256" key="1">
    <source>
        <dbReference type="SAM" id="SignalP"/>
    </source>
</evidence>
<gene>
    <name evidence="2" type="ORF">P170DRAFT_415200</name>
</gene>
<keyword evidence="3" id="KW-1185">Reference proteome</keyword>
<comment type="caution">
    <text evidence="2">The sequence shown here is derived from an EMBL/GenBank/DDBJ whole genome shotgun (WGS) entry which is preliminary data.</text>
</comment>
<dbReference type="AlphaFoldDB" id="A0A2I2G057"/>
<dbReference type="OrthoDB" id="4154404at2759"/>
<organism evidence="2 3">
    <name type="scientific">Aspergillus steynii IBT 23096</name>
    <dbReference type="NCBI Taxonomy" id="1392250"/>
    <lineage>
        <taxon>Eukaryota</taxon>
        <taxon>Fungi</taxon>
        <taxon>Dikarya</taxon>
        <taxon>Ascomycota</taxon>
        <taxon>Pezizomycotina</taxon>
        <taxon>Eurotiomycetes</taxon>
        <taxon>Eurotiomycetidae</taxon>
        <taxon>Eurotiales</taxon>
        <taxon>Aspergillaceae</taxon>
        <taxon>Aspergillus</taxon>
        <taxon>Aspergillus subgen. Circumdati</taxon>
    </lineage>
</organism>
<dbReference type="Proteomes" id="UP000234275">
    <property type="component" value="Unassembled WGS sequence"/>
</dbReference>
<evidence type="ECO:0000313" key="2">
    <source>
        <dbReference type="EMBL" id="PLB46260.1"/>
    </source>
</evidence>
<sequence>MVHLTSATSIALLSLLLPSALAADDLPHSIVGCNDLDCPKDGADDRCTIDDHTFLGVGLARIADAPSSLEGISLVKGVNVSSSGAGSDNDKPTRPFTSVYYLGTPSDVKTSNLSGCAVVFNDPPSKQFDGADLEGNTRNKTDSRAAYGTCPDVVDQKCIDALTKRASEVADDADGNPCSALERELKKDDLDDCKNLGGAGNGFGNFSVTSFGDLKTVSNSSADCWPVSPKSDGLAEISVEVSHSNYTADALIDEAWKITPVLTVFVSGNGSSVDKTSSQLTCLKVVTKENASESDSGESSSATALEINGGVRAAGMAVLLGAVLAVL</sequence>